<dbReference type="RefSeq" id="WP_131479423.1">
    <property type="nucleotide sequence ID" value="NZ_SJDL01000005.1"/>
</dbReference>
<evidence type="ECO:0000256" key="6">
    <source>
        <dbReference type="ARBA" id="ARBA00022722"/>
    </source>
</evidence>
<dbReference type="Pfam" id="PF18081">
    <property type="entry name" value="FANC_SAP"/>
    <property type="match status" value="1"/>
</dbReference>
<keyword evidence="10" id="KW-0464">Manganese</keyword>
<evidence type="ECO:0000256" key="10">
    <source>
        <dbReference type="ARBA" id="ARBA00023211"/>
    </source>
</evidence>
<evidence type="ECO:0000313" key="12">
    <source>
        <dbReference type="EMBL" id="TBW58091.1"/>
    </source>
</evidence>
<dbReference type="PANTHER" id="PTHR15749">
    <property type="entry name" value="FANCONI-ASSOCIATED NUCLEASE 1"/>
    <property type="match status" value="1"/>
</dbReference>
<feature type="domain" description="VRR-NUC" evidence="11">
    <location>
        <begin position="439"/>
        <end position="553"/>
    </location>
</feature>
<evidence type="ECO:0000256" key="1">
    <source>
        <dbReference type="ARBA" id="ARBA00000983"/>
    </source>
</evidence>
<evidence type="ECO:0000256" key="3">
    <source>
        <dbReference type="ARBA" id="ARBA00001946"/>
    </source>
</evidence>
<gene>
    <name evidence="12" type="ORF">EZI54_04340</name>
</gene>
<keyword evidence="7" id="KW-0479">Metal-binding</keyword>
<dbReference type="InterPro" id="IPR014883">
    <property type="entry name" value="VRR_NUC"/>
</dbReference>
<dbReference type="Pfam" id="PF08774">
    <property type="entry name" value="VRR_NUC"/>
    <property type="match status" value="1"/>
</dbReference>
<name>A0ABY1ZR01_9GAMM</name>
<dbReference type="InterPro" id="IPR033315">
    <property type="entry name" value="Fan1-like"/>
</dbReference>
<proteinExistence type="inferred from homology"/>
<evidence type="ECO:0000256" key="7">
    <source>
        <dbReference type="ARBA" id="ARBA00022723"/>
    </source>
</evidence>
<evidence type="ECO:0000259" key="11">
    <source>
        <dbReference type="SMART" id="SM00990"/>
    </source>
</evidence>
<evidence type="ECO:0000256" key="9">
    <source>
        <dbReference type="ARBA" id="ARBA00022842"/>
    </source>
</evidence>
<sequence length="557" mass="64034">MTARPTTAPLDDPLYYLRNFETLVTWVRDHHGDLLTPGERDLIRNLLTLPLPARGLLVRLVMRTGELFRQGKLVYPELGAPVTDALATLAEAGWIDPEPVLALDDLFRMLSAAECRIVFAGVMKQAGLPRSTTKTRLLDTLQEEPPEPRPLRTWWPEADDPVIGLNHMPLFDRLRLMFFGNLRQSWSDFVLVELGHHQYETVPFTPDSRAFQQREAVDRYLQMQACRDRLEAGESPTDIWRDVPERDDSNPWLESRRGRLLMELGRQADRQGHTDLALAAWSDSGHREARLRHLRLLERLERHQEAWDIALSAQAEPRGDGEVQGLERLMRRLARKVDQPPPERPERPTIPEIHLTLPQPVGASVEWAVLQDLDSHDTPVCYVENTLINGLFGLLCWPALFAPLPGAFFHPFHLAPADLHREDFVRRRQALFDDCLAALDGNAYKDRIRQTWREKHGITSAFVAWPALSEPVLDLALHCIPATDLKLIFQRLLWDLRNHRSGLPDLIRFHPEQASYDLIEVKGPGDRLQDHQIRWLEFCLAHDIAVSVCYVRWQEAD</sequence>
<evidence type="ECO:0000256" key="5">
    <source>
        <dbReference type="ARBA" id="ARBA00012029"/>
    </source>
</evidence>
<dbReference type="Proteomes" id="UP000313645">
    <property type="component" value="Unassembled WGS sequence"/>
</dbReference>
<evidence type="ECO:0000256" key="8">
    <source>
        <dbReference type="ARBA" id="ARBA00022801"/>
    </source>
</evidence>
<comment type="cofactor">
    <cofactor evidence="3">
        <name>Mg(2+)</name>
        <dbReference type="ChEBI" id="CHEBI:18420"/>
    </cofactor>
</comment>
<dbReference type="InterPro" id="IPR040603">
    <property type="entry name" value="FAN1_SAP_bact"/>
</dbReference>
<dbReference type="SMART" id="SM00990">
    <property type="entry name" value="VRR_NUC"/>
    <property type="match status" value="1"/>
</dbReference>
<keyword evidence="13" id="KW-1185">Reference proteome</keyword>
<reference evidence="12 13" key="1">
    <citation type="submission" date="2019-02" db="EMBL/GenBank/DDBJ databases">
        <title>Marinobacter halodurans sp. nov., a marine bacterium isolated from sea tidal flat.</title>
        <authorList>
            <person name="Yoo Y."/>
            <person name="Lee D.W."/>
            <person name="Kim B.S."/>
            <person name="Kim J.-J."/>
        </authorList>
    </citation>
    <scope>NUCLEOTIDE SEQUENCE [LARGE SCALE GENOMIC DNA]</scope>
    <source>
        <strain evidence="12 13">YJ-S3-2</strain>
    </source>
</reference>
<dbReference type="EMBL" id="SJDL01000005">
    <property type="protein sequence ID" value="TBW58091.1"/>
    <property type="molecule type" value="Genomic_DNA"/>
</dbReference>
<comment type="caution">
    <text evidence="12">The sequence shown here is derived from an EMBL/GenBank/DDBJ whole genome shotgun (WGS) entry which is preliminary data.</text>
</comment>
<evidence type="ECO:0000256" key="2">
    <source>
        <dbReference type="ARBA" id="ARBA00001936"/>
    </source>
</evidence>
<evidence type="ECO:0000256" key="4">
    <source>
        <dbReference type="ARBA" id="ARBA00005533"/>
    </source>
</evidence>
<dbReference type="InterPro" id="IPR049125">
    <property type="entry name" value="FAN1-like_WH"/>
</dbReference>
<dbReference type="InterPro" id="IPR011856">
    <property type="entry name" value="tRNA_endonuc-like_dom_sf"/>
</dbReference>
<dbReference type="PANTHER" id="PTHR15749:SF4">
    <property type="entry name" value="FANCONI-ASSOCIATED NUCLEASE 1"/>
    <property type="match status" value="1"/>
</dbReference>
<organism evidence="12 13">
    <name type="scientific">Marinobacter halodurans</name>
    <dbReference type="NCBI Taxonomy" id="2528979"/>
    <lineage>
        <taxon>Bacteria</taxon>
        <taxon>Pseudomonadati</taxon>
        <taxon>Pseudomonadota</taxon>
        <taxon>Gammaproteobacteria</taxon>
        <taxon>Pseudomonadales</taxon>
        <taxon>Marinobacteraceae</taxon>
        <taxon>Marinobacter</taxon>
    </lineage>
</organism>
<dbReference type="Gene3D" id="3.40.1350.10">
    <property type="match status" value="1"/>
</dbReference>
<keyword evidence="6" id="KW-0540">Nuclease</keyword>
<comment type="catalytic activity">
    <reaction evidence="1">
        <text>Hydrolytically removes 5'-nucleotides successively from the 3'-hydroxy termini of 3'-hydroxy-terminated oligonucleotides.</text>
        <dbReference type="EC" id="3.1.4.1"/>
    </reaction>
</comment>
<keyword evidence="9" id="KW-0460">Magnesium</keyword>
<dbReference type="Pfam" id="PF21315">
    <property type="entry name" value="FAN1_HTH"/>
    <property type="match status" value="1"/>
</dbReference>
<accession>A0ABY1ZR01</accession>
<evidence type="ECO:0000313" key="13">
    <source>
        <dbReference type="Proteomes" id="UP000313645"/>
    </source>
</evidence>
<comment type="similarity">
    <text evidence="4">Belongs to the FAN1 family.</text>
</comment>
<protein>
    <recommendedName>
        <fullName evidence="5">phosphodiesterase I</fullName>
        <ecNumber evidence="5">3.1.4.1</ecNumber>
    </recommendedName>
</protein>
<comment type="cofactor">
    <cofactor evidence="2">
        <name>Mn(2+)</name>
        <dbReference type="ChEBI" id="CHEBI:29035"/>
    </cofactor>
</comment>
<keyword evidence="8" id="KW-0378">Hydrolase</keyword>
<dbReference type="EC" id="3.1.4.1" evidence="5"/>